<proteinExistence type="predicted"/>
<gene>
    <name evidence="2" type="ORF">Ahu01nite_025510</name>
</gene>
<evidence type="ECO:0008006" key="4">
    <source>
        <dbReference type="Google" id="ProtNLM"/>
    </source>
</evidence>
<evidence type="ECO:0000256" key="1">
    <source>
        <dbReference type="SAM" id="MobiDB-lite"/>
    </source>
</evidence>
<sequence length="150" mass="15436">MAALTSGCGSKNDSIGNQTLSPGETWSAQREQAKSILATYPGRPSPNMYAGAALLSATADPATTRISVTFTGARGSASTACGADYAGEAVESATVVVVLVLEQHNSYGGVCTMEGTTRTATLNLARPLGNRELLDLQAQVVPVRTAYVPD</sequence>
<evidence type="ECO:0000313" key="3">
    <source>
        <dbReference type="Proteomes" id="UP000603200"/>
    </source>
</evidence>
<feature type="compositionally biased region" description="Polar residues" evidence="1">
    <location>
        <begin position="7"/>
        <end position="28"/>
    </location>
</feature>
<comment type="caution">
    <text evidence="2">The sequence shown here is derived from an EMBL/GenBank/DDBJ whole genome shotgun (WGS) entry which is preliminary data.</text>
</comment>
<organism evidence="2 3">
    <name type="scientific">Winogradskya humida</name>
    <dbReference type="NCBI Taxonomy" id="113566"/>
    <lineage>
        <taxon>Bacteria</taxon>
        <taxon>Bacillati</taxon>
        <taxon>Actinomycetota</taxon>
        <taxon>Actinomycetes</taxon>
        <taxon>Micromonosporales</taxon>
        <taxon>Micromonosporaceae</taxon>
        <taxon>Winogradskya</taxon>
    </lineage>
</organism>
<name>A0ABQ3ZLH4_9ACTN</name>
<reference evidence="2 3" key="1">
    <citation type="submission" date="2021-01" db="EMBL/GenBank/DDBJ databases">
        <title>Whole genome shotgun sequence of Actinoplanes humidus NBRC 14915.</title>
        <authorList>
            <person name="Komaki H."/>
            <person name="Tamura T."/>
        </authorList>
    </citation>
    <scope>NUCLEOTIDE SEQUENCE [LARGE SCALE GENOMIC DNA]</scope>
    <source>
        <strain evidence="2 3">NBRC 14915</strain>
    </source>
</reference>
<accession>A0ABQ3ZLH4</accession>
<keyword evidence="3" id="KW-1185">Reference proteome</keyword>
<dbReference type="RefSeq" id="WP_203836677.1">
    <property type="nucleotide sequence ID" value="NZ_BAAATV010000005.1"/>
</dbReference>
<dbReference type="Proteomes" id="UP000603200">
    <property type="component" value="Unassembled WGS sequence"/>
</dbReference>
<evidence type="ECO:0000313" key="2">
    <source>
        <dbReference type="EMBL" id="GIE19449.1"/>
    </source>
</evidence>
<dbReference type="EMBL" id="BOMN01000029">
    <property type="protein sequence ID" value="GIE19449.1"/>
    <property type="molecule type" value="Genomic_DNA"/>
</dbReference>
<protein>
    <recommendedName>
        <fullName evidence="4">Lipoprotein</fullName>
    </recommendedName>
</protein>
<feature type="region of interest" description="Disordered" evidence="1">
    <location>
        <begin position="1"/>
        <end position="28"/>
    </location>
</feature>